<gene>
    <name evidence="1" type="ORF">DRI96_03405</name>
</gene>
<evidence type="ECO:0000313" key="1">
    <source>
        <dbReference type="EMBL" id="RLE13160.1"/>
    </source>
</evidence>
<accession>A0A662DBN5</accession>
<protein>
    <submittedName>
        <fullName evidence="1">Uncharacterized protein</fullName>
    </submittedName>
</protein>
<comment type="caution">
    <text evidence="1">The sequence shown here is derived from an EMBL/GenBank/DDBJ whole genome shotgun (WGS) entry which is preliminary data.</text>
</comment>
<dbReference type="AlphaFoldDB" id="A0A662DBN5"/>
<dbReference type="EMBL" id="QMQB01000106">
    <property type="protein sequence ID" value="RLE13160.1"/>
    <property type="molecule type" value="Genomic_DNA"/>
</dbReference>
<organism evidence="1 2">
    <name type="scientific">Aerophobetes bacterium</name>
    <dbReference type="NCBI Taxonomy" id="2030807"/>
    <lineage>
        <taxon>Bacteria</taxon>
        <taxon>Candidatus Aerophobota</taxon>
    </lineage>
</organism>
<feature type="non-terminal residue" evidence="1">
    <location>
        <position position="1"/>
    </location>
</feature>
<reference evidence="1 2" key="1">
    <citation type="submission" date="2018-06" db="EMBL/GenBank/DDBJ databases">
        <title>Extensive metabolic versatility and redundancy in microbially diverse, dynamic hydrothermal sediments.</title>
        <authorList>
            <person name="Dombrowski N."/>
            <person name="Teske A."/>
            <person name="Baker B.J."/>
        </authorList>
    </citation>
    <scope>NUCLEOTIDE SEQUENCE [LARGE SCALE GENOMIC DNA]</scope>
    <source>
        <strain evidence="1">B19_G9</strain>
    </source>
</reference>
<dbReference type="Proteomes" id="UP000267654">
    <property type="component" value="Unassembled WGS sequence"/>
</dbReference>
<sequence length="64" mass="7345">ARQKEASLGIPRSPLNQIHQIDETDETDVFQGSPEIFPETGVFQKFYKNSCLIKILVKIEVKNR</sequence>
<proteinExistence type="predicted"/>
<name>A0A662DBN5_UNCAE</name>
<evidence type="ECO:0000313" key="2">
    <source>
        <dbReference type="Proteomes" id="UP000267654"/>
    </source>
</evidence>